<reference evidence="7" key="1">
    <citation type="submission" date="2025-08" db="UniProtKB">
        <authorList>
            <consortium name="RefSeq"/>
        </authorList>
    </citation>
    <scope>IDENTIFICATION</scope>
    <source>
        <tissue evidence="7">Sperm</tissue>
    </source>
</reference>
<dbReference type="PROSITE" id="PS51232">
    <property type="entry name" value="GBD_FH3"/>
    <property type="match status" value="1"/>
</dbReference>
<dbReference type="SMART" id="SM01140">
    <property type="entry name" value="Drf_GBD"/>
    <property type="match status" value="1"/>
</dbReference>
<dbReference type="Gene3D" id="1.25.10.10">
    <property type="entry name" value="Leucine-rich Repeat Variant"/>
    <property type="match status" value="1"/>
</dbReference>
<feature type="compositionally biased region" description="Pro residues" evidence="2">
    <location>
        <begin position="543"/>
        <end position="573"/>
    </location>
</feature>
<gene>
    <name evidence="7" type="primary">LOC116947661</name>
</gene>
<dbReference type="InterPro" id="IPR014767">
    <property type="entry name" value="DAD_dom"/>
</dbReference>
<evidence type="ECO:0000259" key="3">
    <source>
        <dbReference type="PROSITE" id="PS51231"/>
    </source>
</evidence>
<feature type="region of interest" description="Disordered" evidence="2">
    <location>
        <begin position="1030"/>
        <end position="1052"/>
    </location>
</feature>
<feature type="domain" description="FH2" evidence="5">
    <location>
        <begin position="583"/>
        <end position="983"/>
    </location>
</feature>
<dbReference type="InterPro" id="IPR011989">
    <property type="entry name" value="ARM-like"/>
</dbReference>
<dbReference type="InterPro" id="IPR014768">
    <property type="entry name" value="GBD/FH3_dom"/>
</dbReference>
<feature type="compositionally biased region" description="Polar residues" evidence="2">
    <location>
        <begin position="587"/>
        <end position="598"/>
    </location>
</feature>
<dbReference type="SUPFAM" id="SSF101447">
    <property type="entry name" value="Formin homology 2 domain (FH2 domain)"/>
    <property type="match status" value="1"/>
</dbReference>
<keyword evidence="6" id="KW-1185">Reference proteome</keyword>
<feature type="region of interest" description="Disordered" evidence="2">
    <location>
        <begin position="964"/>
        <end position="1009"/>
    </location>
</feature>
<dbReference type="PROSITE" id="PS51231">
    <property type="entry name" value="DAD"/>
    <property type="match status" value="1"/>
</dbReference>
<dbReference type="PANTHER" id="PTHR45725:SF1">
    <property type="entry name" value="DISHEVELLED ASSOCIATED ACTIVATOR OF MORPHOGENESIS, ISOFORM D"/>
    <property type="match status" value="1"/>
</dbReference>
<evidence type="ECO:0000256" key="1">
    <source>
        <dbReference type="SAM" id="Coils"/>
    </source>
</evidence>
<dbReference type="InterPro" id="IPR051425">
    <property type="entry name" value="Formin_Homology"/>
</dbReference>
<evidence type="ECO:0000313" key="7">
    <source>
        <dbReference type="RefSeq" id="XP_032819533.1"/>
    </source>
</evidence>
<dbReference type="Proteomes" id="UP001318040">
    <property type="component" value="Chromosome 31"/>
</dbReference>
<feature type="compositionally biased region" description="Basic residues" evidence="2">
    <location>
        <begin position="1"/>
        <end position="10"/>
    </location>
</feature>
<evidence type="ECO:0000259" key="4">
    <source>
        <dbReference type="PROSITE" id="PS51232"/>
    </source>
</evidence>
<feature type="domain" description="DAD" evidence="3">
    <location>
        <begin position="1001"/>
        <end position="1036"/>
    </location>
</feature>
<feature type="compositionally biased region" description="Low complexity" evidence="2">
    <location>
        <begin position="11"/>
        <end position="21"/>
    </location>
</feature>
<dbReference type="FunFam" id="1.20.58.2220:FF:000002">
    <property type="entry name" value="Dishevelled associated activator of morphogenesis 1"/>
    <property type="match status" value="1"/>
</dbReference>
<dbReference type="RefSeq" id="XP_032819533.1">
    <property type="nucleotide sequence ID" value="XM_032963642.1"/>
</dbReference>
<dbReference type="InterPro" id="IPR016024">
    <property type="entry name" value="ARM-type_fold"/>
</dbReference>
<dbReference type="InterPro" id="IPR010472">
    <property type="entry name" value="FH3_dom"/>
</dbReference>
<dbReference type="InterPro" id="IPR015425">
    <property type="entry name" value="FH2_Formin"/>
</dbReference>
<dbReference type="AlphaFoldDB" id="A0AAJ7X4A8"/>
<dbReference type="SMART" id="SM00498">
    <property type="entry name" value="FH2"/>
    <property type="match status" value="1"/>
</dbReference>
<dbReference type="InterPro" id="IPR042201">
    <property type="entry name" value="FH2_Formin_sf"/>
</dbReference>
<feature type="region of interest" description="Disordered" evidence="2">
    <location>
        <begin position="1"/>
        <end position="47"/>
    </location>
</feature>
<dbReference type="GO" id="GO:0030036">
    <property type="term" value="P:actin cytoskeleton organization"/>
    <property type="evidence" value="ECO:0007669"/>
    <property type="project" value="InterPro"/>
</dbReference>
<accession>A0AAJ7X4A8</accession>
<dbReference type="SUPFAM" id="SSF48371">
    <property type="entry name" value="ARM repeat"/>
    <property type="match status" value="1"/>
</dbReference>
<dbReference type="GO" id="GO:0003779">
    <property type="term" value="F:actin binding"/>
    <property type="evidence" value="ECO:0007669"/>
    <property type="project" value="InterPro"/>
</dbReference>
<protein>
    <submittedName>
        <fullName evidence="7">Disheveled-associated activator of morphogenesis 1-like</fullName>
    </submittedName>
</protein>
<dbReference type="KEGG" id="pmrn:116947661"/>
<dbReference type="PANTHER" id="PTHR45725">
    <property type="entry name" value="FORMIN HOMOLOGY 2 FAMILY MEMBER"/>
    <property type="match status" value="1"/>
</dbReference>
<feature type="compositionally biased region" description="Basic and acidic residues" evidence="2">
    <location>
        <begin position="964"/>
        <end position="994"/>
    </location>
</feature>
<feature type="region of interest" description="Disordered" evidence="2">
    <location>
        <begin position="454"/>
        <end position="475"/>
    </location>
</feature>
<dbReference type="Gene3D" id="1.10.238.150">
    <property type="entry name" value="Formin, FH3 diaphanous domain"/>
    <property type="match status" value="1"/>
</dbReference>
<evidence type="ECO:0000259" key="5">
    <source>
        <dbReference type="PROSITE" id="PS51444"/>
    </source>
</evidence>
<feature type="domain" description="GBD/FH3" evidence="4">
    <location>
        <begin position="44"/>
        <end position="418"/>
    </location>
</feature>
<evidence type="ECO:0000313" key="6">
    <source>
        <dbReference type="Proteomes" id="UP001318040"/>
    </source>
</evidence>
<feature type="compositionally biased region" description="Basic and acidic residues" evidence="2">
    <location>
        <begin position="1042"/>
        <end position="1052"/>
    </location>
</feature>
<keyword evidence="1" id="KW-0175">Coiled coil</keyword>
<name>A0AAJ7X4A8_PETMA</name>
<dbReference type="Pfam" id="PF06371">
    <property type="entry name" value="Drf_GBD"/>
    <property type="match status" value="1"/>
</dbReference>
<evidence type="ECO:0000256" key="2">
    <source>
        <dbReference type="SAM" id="MobiDB-lite"/>
    </source>
</evidence>
<dbReference type="GO" id="GO:0031267">
    <property type="term" value="F:small GTPase binding"/>
    <property type="evidence" value="ECO:0007669"/>
    <property type="project" value="InterPro"/>
</dbReference>
<feature type="region of interest" description="Disordered" evidence="2">
    <location>
        <begin position="520"/>
        <end position="598"/>
    </location>
</feature>
<dbReference type="InterPro" id="IPR010473">
    <property type="entry name" value="GTPase-bd"/>
</dbReference>
<dbReference type="Pfam" id="PF02181">
    <property type="entry name" value="FH2"/>
    <property type="match status" value="1"/>
</dbReference>
<proteinExistence type="predicted"/>
<organism evidence="6 7">
    <name type="scientific">Petromyzon marinus</name>
    <name type="common">Sea lamprey</name>
    <dbReference type="NCBI Taxonomy" id="7757"/>
    <lineage>
        <taxon>Eukaryota</taxon>
        <taxon>Metazoa</taxon>
        <taxon>Chordata</taxon>
        <taxon>Craniata</taxon>
        <taxon>Vertebrata</taxon>
        <taxon>Cyclostomata</taxon>
        <taxon>Hyperoartia</taxon>
        <taxon>Petromyzontiformes</taxon>
        <taxon>Petromyzontidae</taxon>
        <taxon>Petromyzon</taxon>
    </lineage>
</organism>
<dbReference type="PROSITE" id="PS51444">
    <property type="entry name" value="FH2"/>
    <property type="match status" value="1"/>
</dbReference>
<dbReference type="Pfam" id="PF06367">
    <property type="entry name" value="Drf_FH3"/>
    <property type="match status" value="1"/>
</dbReference>
<dbReference type="SMART" id="SM01139">
    <property type="entry name" value="Drf_FH3"/>
    <property type="match status" value="1"/>
</dbReference>
<feature type="coiled-coil region" evidence="1">
    <location>
        <begin position="863"/>
        <end position="890"/>
    </location>
</feature>
<dbReference type="Gene3D" id="1.20.58.2220">
    <property type="entry name" value="Formin, FH2 domain"/>
    <property type="match status" value="1"/>
</dbReference>
<sequence>MAGKKKRQSRLLRTLGLGHHGSQQITHAVQSPGGAATPPQWPQAPMPPHEELQALFAELVDELDLPEKNRADMFALPDEKKWQLYCSKKEEDPNRSATSWPDYYIDSINQMSSMTSVSGYSPEEQAERAQVVEGLKTALRTQPIRFVTRFMELDGLSALLHFLERMDEDTASGPAHAAAIGCVKALMNNAQGRAHVLAHPTAVDAIARSLAVDAPRTKVAALEILGALCLVPGGHRKVLQAMVNFQEFASERTRFQTLMSDLARNTGRYRQELGLKTAIMSFFNAVLNAGPGKEKLEFRLHLRYELLMLGLQPLIDALRVHENATLDRHLDFFEMSRNEDEAEIARRFETTHIDTRSAGQMFEAIRKKLSFTDAYPHLMSILFHCLQMPYKKVGTTVQHWQLLDRLVQQMVLQGPRGEDPDIAPLDNFNVKNIVRMLVNEGEVKQWKEQAEKMRKEHGEVQGRLERKERECDAKTQEKEELEGLLGRMKERLERESLELGRAREQAAALAAQLARTGAVPGGLAPGSPGQDGSLASSALGGPAGPPPPPGGGPPPPPPPPPPPGGPPGAPPLPGMSGQGTAKRKNLPQPSQPLKSFNWTKLPENKLGDTVWNEIDDLKVFKILDLEDLEKTFSAYQKPQRDHVGSTEDILNASRKAKELSVIDGRRAQNCVILLSKLKLTNEEIKRAVMQMDEHEDLPKDMLEQLLKFVPEKSDVDLLEEHKNETERMARADRFLFDMSRIPHYQQRLQALYFKKKFAERVEECKPKVEAVLEASREALSCESLRQLLEVVLAFGNFMNKGQRGNAFGFRIGSLNKIADTKSSTDRNITLLHYLITVLERHFRGVLALRSDLQHIPDAARVNFVELEKEINNIKKELKSVEDELVYQRANPSGQGDRFVPVMTSFINVGSYRFSELEEALCDAKQKFNWAVGHFGEDASRSQPEEFFGILDTFLQAFTEAQHELEDSRKKREEEEKRARLDAQMKEQRERERSARRAAAGPDGDQGEFDELVSALRSGDVFDKDLLKVKRQRKRVASAVPEAGRERNTMGLY</sequence>